<dbReference type="SUPFAM" id="SSF55804">
    <property type="entry name" value="Phoshotransferase/anion transport protein"/>
    <property type="match status" value="1"/>
</dbReference>
<dbReference type="STRING" id="1035839.GCA_000238795_00927"/>
<dbReference type="GO" id="GO:0030295">
    <property type="term" value="F:protein kinase activator activity"/>
    <property type="evidence" value="ECO:0007669"/>
    <property type="project" value="TreeGrafter"/>
</dbReference>
<dbReference type="CDD" id="cd00211">
    <property type="entry name" value="PTS_IIA_fru"/>
    <property type="match status" value="1"/>
</dbReference>
<dbReference type="Gene3D" id="3.40.930.10">
    <property type="entry name" value="Mannitol-specific EII, Chain A"/>
    <property type="match status" value="1"/>
</dbReference>
<dbReference type="InterPro" id="IPR002178">
    <property type="entry name" value="PTS_EIIA_type-2_dom"/>
</dbReference>
<feature type="domain" description="PTS EIIA type-2" evidence="1">
    <location>
        <begin position="5"/>
        <end position="164"/>
    </location>
</feature>
<gene>
    <name evidence="2" type="ORF">DPV93_05840</name>
</gene>
<protein>
    <submittedName>
        <fullName evidence="2">PTS sugar transporter subunit IIA</fullName>
    </submittedName>
</protein>
<name>A0A369YC46_9PAST</name>
<accession>A0A369YC46</accession>
<dbReference type="PROSITE" id="PS51094">
    <property type="entry name" value="PTS_EIIA_TYPE_2"/>
    <property type="match status" value="1"/>
</dbReference>
<keyword evidence="2" id="KW-0813">Transport</keyword>
<dbReference type="Pfam" id="PF00359">
    <property type="entry name" value="PTS_EIIA_2"/>
    <property type="match status" value="1"/>
</dbReference>
<dbReference type="PANTHER" id="PTHR47738">
    <property type="entry name" value="PTS SYSTEM FRUCTOSE-LIKE EIIA COMPONENT-RELATED"/>
    <property type="match status" value="1"/>
</dbReference>
<evidence type="ECO:0000313" key="2">
    <source>
        <dbReference type="EMBL" id="RDE71847.1"/>
    </source>
</evidence>
<proteinExistence type="predicted"/>
<dbReference type="InterPro" id="IPR016152">
    <property type="entry name" value="PTrfase/Anion_transptr"/>
</dbReference>
<dbReference type="EMBL" id="QEPN01000004">
    <property type="protein sequence ID" value="RDE71847.1"/>
    <property type="molecule type" value="Genomic_DNA"/>
</dbReference>
<sequence length="186" mass="21066">MLLTEFLTAENIHLDTPVSCKKRALEIAGKLLADAMRKQLPEEIESDEACPIACFDALLKREKLGCTALNNGVAMPHAKLANACTESLEKPIAVFLKLEQPVDYEAQDRKEVDLIYAILFPAQSCDNYKAYLPKIAEKLSDKNIIKQIRTAETEEDIWQLFCYLDNQEEQAEEAQETEEQANEKTE</sequence>
<keyword evidence="2" id="KW-0762">Sugar transport</keyword>
<dbReference type="RefSeq" id="WP_111402913.1">
    <property type="nucleotide sequence ID" value="NZ_QEPN01000004.1"/>
</dbReference>
<organism evidence="2 3">
    <name type="scientific">Haemophilus sputorum</name>
    <dbReference type="NCBI Taxonomy" id="1078480"/>
    <lineage>
        <taxon>Bacteria</taxon>
        <taxon>Pseudomonadati</taxon>
        <taxon>Pseudomonadota</taxon>
        <taxon>Gammaproteobacteria</taxon>
        <taxon>Pasteurellales</taxon>
        <taxon>Pasteurellaceae</taxon>
        <taxon>Haemophilus</taxon>
    </lineage>
</organism>
<reference evidence="2 3" key="1">
    <citation type="submission" date="2018-05" db="EMBL/GenBank/DDBJ databases">
        <title>Draft Genome Sequences for a Diverse set of 7 Haemophilus Species.</title>
        <authorList>
            <person name="Nichols M."/>
            <person name="Topaz N."/>
            <person name="Wang X."/>
            <person name="Wang X."/>
            <person name="Boxrud D."/>
        </authorList>
    </citation>
    <scope>NUCLEOTIDE SEQUENCE [LARGE SCALE GENOMIC DNA]</scope>
    <source>
        <strain evidence="2 3">C2002001239</strain>
    </source>
</reference>
<dbReference type="InterPro" id="IPR051541">
    <property type="entry name" value="PTS_SugarTrans_NitroReg"/>
</dbReference>
<comment type="caution">
    <text evidence="2">The sequence shown here is derived from an EMBL/GenBank/DDBJ whole genome shotgun (WGS) entry which is preliminary data.</text>
</comment>
<dbReference type="Proteomes" id="UP000253872">
    <property type="component" value="Unassembled WGS sequence"/>
</dbReference>
<evidence type="ECO:0000313" key="3">
    <source>
        <dbReference type="Proteomes" id="UP000253872"/>
    </source>
</evidence>
<dbReference type="PANTHER" id="PTHR47738:SF1">
    <property type="entry name" value="NITROGEN REGULATORY PROTEIN"/>
    <property type="match status" value="1"/>
</dbReference>
<evidence type="ECO:0000259" key="1">
    <source>
        <dbReference type="PROSITE" id="PS51094"/>
    </source>
</evidence>
<dbReference type="AlphaFoldDB" id="A0A369YC46"/>